<comment type="caution">
    <text evidence="4">The sequence shown here is derived from an EMBL/GenBank/DDBJ whole genome shotgun (WGS) entry which is preliminary data.</text>
</comment>
<name>A0A917D122_9BACL</name>
<dbReference type="Pfam" id="PF00437">
    <property type="entry name" value="T2SSE"/>
    <property type="match status" value="1"/>
</dbReference>
<dbReference type="Proteomes" id="UP000637643">
    <property type="component" value="Unassembled WGS sequence"/>
</dbReference>
<comment type="similarity">
    <text evidence="1">Belongs to the GSP E family.</text>
</comment>
<keyword evidence="5" id="KW-1185">Reference proteome</keyword>
<dbReference type="InterPro" id="IPR050921">
    <property type="entry name" value="T4SS_GSP_E_ATPase"/>
</dbReference>
<dbReference type="GO" id="GO:0016887">
    <property type="term" value="F:ATP hydrolysis activity"/>
    <property type="evidence" value="ECO:0007669"/>
    <property type="project" value="InterPro"/>
</dbReference>
<feature type="domain" description="Bacterial type II secretion system protein E" evidence="3">
    <location>
        <begin position="103"/>
        <end position="387"/>
    </location>
</feature>
<evidence type="ECO:0000313" key="4">
    <source>
        <dbReference type="EMBL" id="GGG05772.1"/>
    </source>
</evidence>
<organism evidence="4 5">
    <name type="scientific">Paenibacillus albidus</name>
    <dbReference type="NCBI Taxonomy" id="2041023"/>
    <lineage>
        <taxon>Bacteria</taxon>
        <taxon>Bacillati</taxon>
        <taxon>Bacillota</taxon>
        <taxon>Bacilli</taxon>
        <taxon>Bacillales</taxon>
        <taxon>Paenibacillaceae</taxon>
        <taxon>Paenibacillus</taxon>
    </lineage>
</organism>
<dbReference type="InterPro" id="IPR001482">
    <property type="entry name" value="T2SS/T4SS_dom"/>
</dbReference>
<protein>
    <recommendedName>
        <fullName evidence="3">Bacterial type II secretion system protein E domain-containing protein</fullName>
    </recommendedName>
</protein>
<evidence type="ECO:0000256" key="1">
    <source>
        <dbReference type="ARBA" id="ARBA00006611"/>
    </source>
</evidence>
<accession>A0A917D122</accession>
<dbReference type="PANTHER" id="PTHR30486:SF6">
    <property type="entry name" value="TYPE IV PILUS RETRACTATION ATPASE PILT"/>
    <property type="match status" value="1"/>
</dbReference>
<dbReference type="AlphaFoldDB" id="A0A917D122"/>
<reference evidence="4" key="1">
    <citation type="journal article" date="2014" name="Int. J. Syst. Evol. Microbiol.">
        <title>Complete genome sequence of Corynebacterium casei LMG S-19264T (=DSM 44701T), isolated from a smear-ripened cheese.</title>
        <authorList>
            <consortium name="US DOE Joint Genome Institute (JGI-PGF)"/>
            <person name="Walter F."/>
            <person name="Albersmeier A."/>
            <person name="Kalinowski J."/>
            <person name="Ruckert C."/>
        </authorList>
    </citation>
    <scope>NUCLEOTIDE SEQUENCE</scope>
    <source>
        <strain evidence="4">CGMCC 1.16134</strain>
    </source>
</reference>
<evidence type="ECO:0000313" key="5">
    <source>
        <dbReference type="Proteomes" id="UP000637643"/>
    </source>
</evidence>
<dbReference type="InterPro" id="IPR027417">
    <property type="entry name" value="P-loop_NTPase"/>
</dbReference>
<dbReference type="SUPFAM" id="SSF52540">
    <property type="entry name" value="P-loop containing nucleoside triphosphate hydrolases"/>
    <property type="match status" value="1"/>
</dbReference>
<dbReference type="PANTHER" id="PTHR30486">
    <property type="entry name" value="TWITCHING MOTILITY PROTEIN PILT"/>
    <property type="match status" value="1"/>
</dbReference>
<feature type="region of interest" description="Disordered" evidence="2">
    <location>
        <begin position="1"/>
        <end position="22"/>
    </location>
</feature>
<proteinExistence type="inferred from homology"/>
<gene>
    <name evidence="4" type="ORF">GCM10010912_58030</name>
</gene>
<sequence length="488" mass="55751">MLTRAKVSELQQKFSHHSEQQEDMEVLKNKYTTISFDEALELCQKYISKAATNAFRRESDPVRKREMTQGYIMEFVDSQKPSVEGYPGLQSLKNALVNEITHYGPITEAMEDPLIDEIRANGPEQIFVETGGKTVRWEQHFSDREHMERIISKLIGVSKMRLTPKVPMVNARTVEGYRVNATHAEISPYELPAFVIRKFSKKSLTPEMMIREQSFSVKMFRLLSLIPKADLSWITVGPTGSGKTTLNEVLVKEIHPLSRIITIENPSEMRLHRREGSEFGPVINDVLQYESVPEEDDSSPATMENLLINAMRQSPHWIGPGELRTPGEFATALRAAQTGHFFFTTLHAEGDEEAIYRFLTAYLMVSNEPAELALRNICSAVKFVIYQEKLADGTRKVTSISEILGSEGLKPLINPIYKFIFDDVVEEEGGKRVVRIVGRHKRVGKLSERMQESMIKAGIKRSRFDFLTKDPEEQETEDYVFDEYDFGR</sequence>
<reference evidence="4" key="2">
    <citation type="submission" date="2020-09" db="EMBL/GenBank/DDBJ databases">
        <authorList>
            <person name="Sun Q."/>
            <person name="Zhou Y."/>
        </authorList>
    </citation>
    <scope>NUCLEOTIDE SEQUENCE</scope>
    <source>
        <strain evidence="4">CGMCC 1.16134</strain>
    </source>
</reference>
<evidence type="ECO:0000256" key="2">
    <source>
        <dbReference type="SAM" id="MobiDB-lite"/>
    </source>
</evidence>
<dbReference type="Gene3D" id="3.40.50.300">
    <property type="entry name" value="P-loop containing nucleotide triphosphate hydrolases"/>
    <property type="match status" value="1"/>
</dbReference>
<dbReference type="Gene3D" id="3.30.450.380">
    <property type="match status" value="1"/>
</dbReference>
<dbReference type="EMBL" id="BMKR01000039">
    <property type="protein sequence ID" value="GGG05772.1"/>
    <property type="molecule type" value="Genomic_DNA"/>
</dbReference>
<dbReference type="RefSeq" id="WP_215185465.1">
    <property type="nucleotide sequence ID" value="NZ_BMKR01000039.1"/>
</dbReference>
<evidence type="ECO:0000259" key="3">
    <source>
        <dbReference type="Pfam" id="PF00437"/>
    </source>
</evidence>